<dbReference type="InterPro" id="IPR016181">
    <property type="entry name" value="Acyl_CoA_acyltransferase"/>
</dbReference>
<proteinExistence type="inferred from homology"/>
<evidence type="ECO:0000256" key="7">
    <source>
        <dbReference type="ARBA" id="ARBA00048924"/>
    </source>
</evidence>
<dbReference type="InterPro" id="IPR000182">
    <property type="entry name" value="GNAT_dom"/>
</dbReference>
<sequence>MRDNLIAAAPWQHYSDILQKDPQSISFRQPKKEDGLAIHQLIAHSPPLDTNSTYCNFLQADHFRHTCIVCEQNCEIAGFISAYRKPEDPTTLFVWQVVVGETVRGLGIGYRMLTELLARDALADIQAIETTITDDNDASWALFRKLEKAHQLGHVSIFLDKENHFQAQHETEFLFRVPLAK</sequence>
<dbReference type="SUPFAM" id="SSF55729">
    <property type="entry name" value="Acyl-CoA N-acyltransferases (Nat)"/>
    <property type="match status" value="1"/>
</dbReference>
<dbReference type="NCBIfam" id="TIGR02406">
    <property type="entry name" value="ectoine_EctA"/>
    <property type="match status" value="1"/>
</dbReference>
<evidence type="ECO:0000313" key="10">
    <source>
        <dbReference type="EMBL" id="CAH0535588.1"/>
    </source>
</evidence>
<comment type="caution">
    <text evidence="10">The sequence shown here is derived from an EMBL/GenBank/DDBJ whole genome shotgun (WGS) entry which is preliminary data.</text>
</comment>
<dbReference type="Gene3D" id="3.40.630.30">
    <property type="match status" value="1"/>
</dbReference>
<accession>A0ABN8DZ58</accession>
<keyword evidence="6 8" id="KW-0012">Acyltransferase</keyword>
<dbReference type="Pfam" id="PF00583">
    <property type="entry name" value="Acetyltransf_1"/>
    <property type="match status" value="1"/>
</dbReference>
<dbReference type="CDD" id="cd04301">
    <property type="entry name" value="NAT_SF"/>
    <property type="match status" value="1"/>
</dbReference>
<keyword evidence="5 8" id="KW-0808">Transferase</keyword>
<evidence type="ECO:0000256" key="8">
    <source>
        <dbReference type="RuleBase" id="RU365045"/>
    </source>
</evidence>
<feature type="domain" description="N-acetyltransferase" evidence="9">
    <location>
        <begin position="25"/>
        <end position="180"/>
    </location>
</feature>
<evidence type="ECO:0000256" key="4">
    <source>
        <dbReference type="ARBA" id="ARBA00017935"/>
    </source>
</evidence>
<evidence type="ECO:0000256" key="6">
    <source>
        <dbReference type="ARBA" id="ARBA00023315"/>
    </source>
</evidence>
<dbReference type="RefSeq" id="WP_237468494.1">
    <property type="nucleotide sequence ID" value="NZ_CAKLDI010000002.1"/>
</dbReference>
<organism evidence="10 11">
    <name type="scientific">Vibrio stylophorae</name>
    <dbReference type="NCBI Taxonomy" id="659351"/>
    <lineage>
        <taxon>Bacteria</taxon>
        <taxon>Pseudomonadati</taxon>
        <taxon>Pseudomonadota</taxon>
        <taxon>Gammaproteobacteria</taxon>
        <taxon>Vibrionales</taxon>
        <taxon>Vibrionaceae</taxon>
        <taxon>Vibrio</taxon>
    </lineage>
</organism>
<comment type="catalytic activity">
    <reaction evidence="7 8">
        <text>L-2,4-diaminobutanoate + acetyl-CoA = (2S)-4-acetamido-2-aminobutanoate + CoA + H(+)</text>
        <dbReference type="Rhea" id="RHEA:16901"/>
        <dbReference type="ChEBI" id="CHEBI:15378"/>
        <dbReference type="ChEBI" id="CHEBI:57287"/>
        <dbReference type="ChEBI" id="CHEBI:57288"/>
        <dbReference type="ChEBI" id="CHEBI:58761"/>
        <dbReference type="ChEBI" id="CHEBI:58929"/>
        <dbReference type="EC" id="2.3.1.178"/>
    </reaction>
</comment>
<dbReference type="EC" id="2.3.1.178" evidence="3 8"/>
<dbReference type="PROSITE" id="PS51186">
    <property type="entry name" value="GNAT"/>
    <property type="match status" value="1"/>
</dbReference>
<protein>
    <recommendedName>
        <fullName evidence="4 8">L-2,4-diaminobutyric acid acetyltransferase</fullName>
        <shortName evidence="8">DABA acetyltransferase</shortName>
        <ecNumber evidence="3 8">2.3.1.178</ecNumber>
    </recommendedName>
</protein>
<evidence type="ECO:0000256" key="3">
    <source>
        <dbReference type="ARBA" id="ARBA00012355"/>
    </source>
</evidence>
<evidence type="ECO:0000259" key="9">
    <source>
        <dbReference type="PROSITE" id="PS51186"/>
    </source>
</evidence>
<gene>
    <name evidence="8 10" type="primary">ectA</name>
    <name evidence="10" type="ORF">VST7929_03129</name>
</gene>
<dbReference type="EMBL" id="CAKLDI010000002">
    <property type="protein sequence ID" value="CAH0535588.1"/>
    <property type="molecule type" value="Genomic_DNA"/>
</dbReference>
<name>A0ABN8DZ58_9VIBR</name>
<evidence type="ECO:0000313" key="11">
    <source>
        <dbReference type="Proteomes" id="UP000838672"/>
    </source>
</evidence>
<dbReference type="GO" id="GO:0033816">
    <property type="term" value="F:diaminobutyrate acetyltransferase activity"/>
    <property type="evidence" value="ECO:0007669"/>
    <property type="project" value="UniProtKB-EC"/>
</dbReference>
<reference evidence="10" key="1">
    <citation type="submission" date="2021-11" db="EMBL/GenBank/DDBJ databases">
        <authorList>
            <person name="Rodrigo-Torres L."/>
            <person name="Arahal R. D."/>
            <person name="Lucena T."/>
        </authorList>
    </citation>
    <scope>NUCLEOTIDE SEQUENCE</scope>
    <source>
        <strain evidence="10">CECT 7929</strain>
    </source>
</reference>
<evidence type="ECO:0000256" key="2">
    <source>
        <dbReference type="ARBA" id="ARBA00010712"/>
    </source>
</evidence>
<keyword evidence="11" id="KW-1185">Reference proteome</keyword>
<evidence type="ECO:0000256" key="5">
    <source>
        <dbReference type="ARBA" id="ARBA00022679"/>
    </source>
</evidence>
<comment type="pathway">
    <text evidence="1 8">Amine and polyamine biosynthesis; ectoine biosynthesis; L-ectoine from L-aspartate 4-semialdehyde: step 2/3.</text>
</comment>
<evidence type="ECO:0000256" key="1">
    <source>
        <dbReference type="ARBA" id="ARBA00004978"/>
    </source>
</evidence>
<dbReference type="Proteomes" id="UP000838672">
    <property type="component" value="Unassembled WGS sequence"/>
</dbReference>
<dbReference type="InterPro" id="IPR012772">
    <property type="entry name" value="Ectoine_EctA"/>
</dbReference>
<comment type="function">
    <text evidence="8">Catalyzes the acetylation of L-2,4-diaminobutyrate (DABA) to gamma-N-acetyl-alpha,gamma-diaminobutyric acid (ADABA) with acetyl coenzyme A.</text>
</comment>
<comment type="similarity">
    <text evidence="2 8">Belongs to the acetyltransferase family. EctA subfamily.</text>
</comment>